<accession>A0A424YGI7</accession>
<dbReference type="CDD" id="cd00293">
    <property type="entry name" value="USP-like"/>
    <property type="match status" value="1"/>
</dbReference>
<dbReference type="PANTHER" id="PTHR46268:SF6">
    <property type="entry name" value="UNIVERSAL STRESS PROTEIN UP12"/>
    <property type="match status" value="1"/>
</dbReference>
<proteinExistence type="inferred from homology"/>
<protein>
    <submittedName>
        <fullName evidence="3">Universal stress protein</fullName>
    </submittedName>
</protein>
<comment type="caution">
    <text evidence="3">The sequence shown here is derived from an EMBL/GenBank/DDBJ whole genome shotgun (WGS) entry which is preliminary data.</text>
</comment>
<name>A0A424YGI7_9FIRM</name>
<dbReference type="Proteomes" id="UP000285138">
    <property type="component" value="Unassembled WGS sequence"/>
</dbReference>
<gene>
    <name evidence="3" type="ORF">D5R97_03220</name>
</gene>
<dbReference type="Gene3D" id="3.40.50.620">
    <property type="entry name" value="HUPs"/>
    <property type="match status" value="1"/>
</dbReference>
<sequence length="160" mass="17876">MNNNNPYIIELKIKFLKWGGIIMLKKILAPVDGSLKSMRALRYAADMAENLSADLEVLNVQRLKDVTIVEPISWEAPVLKERAEKVFSLAREALEGKKVNVTYKMLQGDPADEICKYADSQKFDLIIIGAHGLSGIKRFMLGSVATKVSYHSMVPVLIVK</sequence>
<evidence type="ECO:0000259" key="2">
    <source>
        <dbReference type="Pfam" id="PF00582"/>
    </source>
</evidence>
<comment type="similarity">
    <text evidence="1">Belongs to the universal stress protein A family.</text>
</comment>
<dbReference type="InterPro" id="IPR006015">
    <property type="entry name" value="Universal_stress_UspA"/>
</dbReference>
<evidence type="ECO:0000256" key="1">
    <source>
        <dbReference type="ARBA" id="ARBA00008791"/>
    </source>
</evidence>
<feature type="domain" description="UspA" evidence="2">
    <location>
        <begin position="23"/>
        <end position="160"/>
    </location>
</feature>
<dbReference type="InterPro" id="IPR014729">
    <property type="entry name" value="Rossmann-like_a/b/a_fold"/>
</dbReference>
<evidence type="ECO:0000313" key="4">
    <source>
        <dbReference type="Proteomes" id="UP000285138"/>
    </source>
</evidence>
<dbReference type="Pfam" id="PF00582">
    <property type="entry name" value="Usp"/>
    <property type="match status" value="1"/>
</dbReference>
<dbReference type="SUPFAM" id="SSF52402">
    <property type="entry name" value="Adenine nucleotide alpha hydrolases-like"/>
    <property type="match status" value="1"/>
</dbReference>
<dbReference type="AlphaFoldDB" id="A0A424YGI7"/>
<organism evidence="3 4">
    <name type="scientific">Candidatus Syntrophonatronum acetioxidans</name>
    <dbReference type="NCBI Taxonomy" id="1795816"/>
    <lineage>
        <taxon>Bacteria</taxon>
        <taxon>Bacillati</taxon>
        <taxon>Bacillota</taxon>
        <taxon>Clostridia</taxon>
        <taxon>Eubacteriales</taxon>
        <taxon>Syntrophomonadaceae</taxon>
        <taxon>Candidatus Syntrophonatronum</taxon>
    </lineage>
</organism>
<dbReference type="InterPro" id="IPR006016">
    <property type="entry name" value="UspA"/>
</dbReference>
<dbReference type="PANTHER" id="PTHR46268">
    <property type="entry name" value="STRESS RESPONSE PROTEIN NHAX"/>
    <property type="match status" value="1"/>
</dbReference>
<dbReference type="EMBL" id="QZAA01000088">
    <property type="protein sequence ID" value="RQD77061.1"/>
    <property type="molecule type" value="Genomic_DNA"/>
</dbReference>
<dbReference type="PRINTS" id="PR01438">
    <property type="entry name" value="UNVRSLSTRESS"/>
</dbReference>
<evidence type="ECO:0000313" key="3">
    <source>
        <dbReference type="EMBL" id="RQD77061.1"/>
    </source>
</evidence>
<reference evidence="3 4" key="1">
    <citation type="submission" date="2018-08" db="EMBL/GenBank/DDBJ databases">
        <title>The metabolism and importance of syntrophic acetate oxidation coupled to methane or sulfide production in haloalkaline environments.</title>
        <authorList>
            <person name="Timmers P.H.A."/>
            <person name="Vavourakis C.D."/>
            <person name="Sorokin D.Y."/>
            <person name="Sinninghe Damste J.S."/>
            <person name="Muyzer G."/>
            <person name="Stams A.J.M."/>
            <person name="Plugge C.M."/>
        </authorList>
    </citation>
    <scope>NUCLEOTIDE SEQUENCE [LARGE SCALE GENOMIC DNA]</scope>
    <source>
        <strain evidence="3">MSAO_Bac1</strain>
    </source>
</reference>